<dbReference type="PANTHER" id="PTHR35585:SF3">
    <property type="entry name" value="HEMERYTHRIN-LIKE DOMAIN-CONTAINING PROTEIN"/>
    <property type="match status" value="1"/>
</dbReference>
<dbReference type="STRING" id="1073089.A0A1L9RNS0"/>
<reference evidence="4" key="1">
    <citation type="journal article" date="2017" name="Genome Biol.">
        <title>Comparative genomics reveals high biological diversity and specific adaptations in the industrially and medically important fungal genus Aspergillus.</title>
        <authorList>
            <person name="de Vries R.P."/>
            <person name="Riley R."/>
            <person name="Wiebenga A."/>
            <person name="Aguilar-Osorio G."/>
            <person name="Amillis S."/>
            <person name="Uchima C.A."/>
            <person name="Anderluh G."/>
            <person name="Asadollahi M."/>
            <person name="Askin M."/>
            <person name="Barry K."/>
            <person name="Battaglia E."/>
            <person name="Bayram O."/>
            <person name="Benocci T."/>
            <person name="Braus-Stromeyer S.A."/>
            <person name="Caldana C."/>
            <person name="Canovas D."/>
            <person name="Cerqueira G.C."/>
            <person name="Chen F."/>
            <person name="Chen W."/>
            <person name="Choi C."/>
            <person name="Clum A."/>
            <person name="Dos Santos R.A."/>
            <person name="Damasio A.R."/>
            <person name="Diallinas G."/>
            <person name="Emri T."/>
            <person name="Fekete E."/>
            <person name="Flipphi M."/>
            <person name="Freyberg S."/>
            <person name="Gallo A."/>
            <person name="Gournas C."/>
            <person name="Habgood R."/>
            <person name="Hainaut M."/>
            <person name="Harispe M.L."/>
            <person name="Henrissat B."/>
            <person name="Hilden K.S."/>
            <person name="Hope R."/>
            <person name="Hossain A."/>
            <person name="Karabika E."/>
            <person name="Karaffa L."/>
            <person name="Karanyi Z."/>
            <person name="Krasevec N."/>
            <person name="Kuo A."/>
            <person name="Kusch H."/>
            <person name="LaButti K."/>
            <person name="Lagendijk E.L."/>
            <person name="Lapidus A."/>
            <person name="Levasseur A."/>
            <person name="Lindquist E."/>
            <person name="Lipzen A."/>
            <person name="Logrieco A.F."/>
            <person name="MacCabe A."/>
            <person name="Maekelae M.R."/>
            <person name="Malavazi I."/>
            <person name="Melin P."/>
            <person name="Meyer V."/>
            <person name="Mielnichuk N."/>
            <person name="Miskei M."/>
            <person name="Molnar A.P."/>
            <person name="Mule G."/>
            <person name="Ngan C.Y."/>
            <person name="Orejas M."/>
            <person name="Orosz E."/>
            <person name="Ouedraogo J.P."/>
            <person name="Overkamp K.M."/>
            <person name="Park H.-S."/>
            <person name="Perrone G."/>
            <person name="Piumi F."/>
            <person name="Punt P.J."/>
            <person name="Ram A.F."/>
            <person name="Ramon A."/>
            <person name="Rauscher S."/>
            <person name="Record E."/>
            <person name="Riano-Pachon D.M."/>
            <person name="Robert V."/>
            <person name="Roehrig J."/>
            <person name="Ruller R."/>
            <person name="Salamov A."/>
            <person name="Salih N.S."/>
            <person name="Samson R.A."/>
            <person name="Sandor E."/>
            <person name="Sanguinetti M."/>
            <person name="Schuetze T."/>
            <person name="Sepcic K."/>
            <person name="Shelest E."/>
            <person name="Sherlock G."/>
            <person name="Sophianopoulou V."/>
            <person name="Squina F.M."/>
            <person name="Sun H."/>
            <person name="Susca A."/>
            <person name="Todd R.B."/>
            <person name="Tsang A."/>
            <person name="Unkles S.E."/>
            <person name="van de Wiele N."/>
            <person name="van Rossen-Uffink D."/>
            <person name="Oliveira J.V."/>
            <person name="Vesth T.C."/>
            <person name="Visser J."/>
            <person name="Yu J.-H."/>
            <person name="Zhou M."/>
            <person name="Andersen M.R."/>
            <person name="Archer D.B."/>
            <person name="Baker S.E."/>
            <person name="Benoit I."/>
            <person name="Brakhage A.A."/>
            <person name="Braus G.H."/>
            <person name="Fischer R."/>
            <person name="Frisvad J.C."/>
            <person name="Goldman G.H."/>
            <person name="Houbraken J."/>
            <person name="Oakley B."/>
            <person name="Pocsi I."/>
            <person name="Scazzocchio C."/>
            <person name="Seiboth B."/>
            <person name="vanKuyk P.A."/>
            <person name="Wortman J."/>
            <person name="Dyer P.S."/>
            <person name="Grigoriev I.V."/>
        </authorList>
    </citation>
    <scope>NUCLEOTIDE SEQUENCE [LARGE SCALE GENOMIC DNA]</scope>
    <source>
        <strain evidence="4">DTO 134E9</strain>
    </source>
</reference>
<dbReference type="OrthoDB" id="9983919at2759"/>
<accession>A0A1L9RNS0</accession>
<evidence type="ECO:0000256" key="1">
    <source>
        <dbReference type="SAM" id="Coils"/>
    </source>
</evidence>
<feature type="domain" description="Hemerythrin-like" evidence="2">
    <location>
        <begin position="41"/>
        <end position="152"/>
    </location>
</feature>
<protein>
    <recommendedName>
        <fullName evidence="2">Hemerythrin-like domain-containing protein</fullName>
    </recommendedName>
</protein>
<evidence type="ECO:0000313" key="4">
    <source>
        <dbReference type="Proteomes" id="UP000184383"/>
    </source>
</evidence>
<gene>
    <name evidence="3" type="ORF">ASPWEDRAFT_38176</name>
</gene>
<dbReference type="Proteomes" id="UP000184383">
    <property type="component" value="Unassembled WGS sequence"/>
</dbReference>
<dbReference type="EMBL" id="KV878211">
    <property type="protein sequence ID" value="OJJ36571.1"/>
    <property type="molecule type" value="Genomic_DNA"/>
</dbReference>
<dbReference type="VEuPathDB" id="FungiDB:ASPWEDRAFT_38176"/>
<sequence length="224" mass="26177">MDGRKAHDNSLLEPNILRGNISHQLRTFSNNIAAPTAHIRILDAIRYDHREIISYYELIVNSTDREEQTRWQNQFTWELARHVVAEELVFYPALEKYLEDGEERAEKSRRQHKEIKEQLKIFQDQSPTDVHFLHTIEGLMENFKHHVNDEETDDIVRLDDVLTQEQSISLTRSLERTKIFVPTRSHPIASSKPPFETVVGLLAAPLDHLADLFRKWPDTGGTQY</sequence>
<keyword evidence="1" id="KW-0175">Coiled coil</keyword>
<evidence type="ECO:0000259" key="2">
    <source>
        <dbReference type="Pfam" id="PF01814"/>
    </source>
</evidence>
<dbReference type="PANTHER" id="PTHR35585">
    <property type="entry name" value="HHE DOMAIN PROTEIN (AFU_ORTHOLOGUE AFUA_4G00730)"/>
    <property type="match status" value="1"/>
</dbReference>
<dbReference type="Gene3D" id="1.20.120.520">
    <property type="entry name" value="nmb1532 protein domain like"/>
    <property type="match status" value="1"/>
</dbReference>
<dbReference type="RefSeq" id="XP_040690247.1">
    <property type="nucleotide sequence ID" value="XM_040834840.1"/>
</dbReference>
<organism evidence="3 4">
    <name type="scientific">Aspergillus wentii DTO 134E9</name>
    <dbReference type="NCBI Taxonomy" id="1073089"/>
    <lineage>
        <taxon>Eukaryota</taxon>
        <taxon>Fungi</taxon>
        <taxon>Dikarya</taxon>
        <taxon>Ascomycota</taxon>
        <taxon>Pezizomycotina</taxon>
        <taxon>Eurotiomycetes</taxon>
        <taxon>Eurotiomycetidae</taxon>
        <taxon>Eurotiales</taxon>
        <taxon>Aspergillaceae</taxon>
        <taxon>Aspergillus</taxon>
        <taxon>Aspergillus subgen. Cremei</taxon>
    </lineage>
</organism>
<dbReference type="Pfam" id="PF01814">
    <property type="entry name" value="Hemerythrin"/>
    <property type="match status" value="1"/>
</dbReference>
<keyword evidence="4" id="KW-1185">Reference proteome</keyword>
<proteinExistence type="predicted"/>
<feature type="coiled-coil region" evidence="1">
    <location>
        <begin position="98"/>
        <end position="125"/>
    </location>
</feature>
<name>A0A1L9RNS0_ASPWE</name>
<dbReference type="GeneID" id="63750688"/>
<dbReference type="AlphaFoldDB" id="A0A1L9RNS0"/>
<dbReference type="InterPro" id="IPR012312">
    <property type="entry name" value="Hemerythrin-like"/>
</dbReference>
<evidence type="ECO:0000313" key="3">
    <source>
        <dbReference type="EMBL" id="OJJ36571.1"/>
    </source>
</evidence>